<evidence type="ECO:0000313" key="2">
    <source>
        <dbReference type="Proteomes" id="UP000311469"/>
    </source>
</evidence>
<protein>
    <submittedName>
        <fullName evidence="1">Uncharacterized protein</fullName>
    </submittedName>
</protein>
<gene>
    <name evidence="1" type="ORF">FIL70_06265</name>
</gene>
<reference evidence="1 2" key="1">
    <citation type="submission" date="2019-06" db="EMBL/GenBank/DDBJ databases">
        <title>Genome organization and adaptive potential of archetypical organophosphate degarding Sphingobium fuliginis ATCC 27551.</title>
        <authorList>
            <person name="Sarwar A."/>
            <person name="Parthasarathy S."/>
            <person name="Singh C."/>
            <person name="Siddavattam D."/>
        </authorList>
    </citation>
    <scope>NUCLEOTIDE SEQUENCE [LARGE SCALE GENOMIC DNA]</scope>
    <source>
        <strain evidence="1 2">ATCC 27551</strain>
    </source>
</reference>
<accession>A0A5B8CDE9</accession>
<dbReference type="RefSeq" id="WP_140041869.1">
    <property type="nucleotide sequence ID" value="NZ_CP041016.1"/>
</dbReference>
<dbReference type="Proteomes" id="UP000311469">
    <property type="component" value="Chromosome cSF1"/>
</dbReference>
<name>A0A5B8CDE9_SPHSA</name>
<proteinExistence type="predicted"/>
<organism evidence="1 2">
    <name type="scientific">Sphingobium fuliginis ATCC 27551</name>
    <dbReference type="NCBI Taxonomy" id="1208342"/>
    <lineage>
        <taxon>Bacteria</taxon>
        <taxon>Pseudomonadati</taxon>
        <taxon>Pseudomonadota</taxon>
        <taxon>Alphaproteobacteria</taxon>
        <taxon>Sphingomonadales</taxon>
        <taxon>Sphingomonadaceae</taxon>
        <taxon>Sphingobium</taxon>
    </lineage>
</organism>
<dbReference type="KEGG" id="sufl:FIL70_06265"/>
<dbReference type="EMBL" id="CP041016">
    <property type="protein sequence ID" value="QDC36885.1"/>
    <property type="molecule type" value="Genomic_DNA"/>
</dbReference>
<dbReference type="AlphaFoldDB" id="A0A5B8CDE9"/>
<evidence type="ECO:0000313" key="1">
    <source>
        <dbReference type="EMBL" id="QDC36885.1"/>
    </source>
</evidence>
<sequence>MANTPVSARLFAVRIQYFSAGECYATETIDVEVPDGADVSAVVHAAAQASTYHDVRIPELSFTVEYIAPDPDDPDPAPRAGRLKPVCAHCGSDSIVRDAAVRWEIESQQWEVTSIFDCTTCDLCGAESDDLATWVPAEQVTPPEQFEIDLAAKLDTPELRSDGTFQQFCFGLFLTHSVEDAAVAWLSSDHSAPR</sequence>